<dbReference type="InterPro" id="IPR017853">
    <property type="entry name" value="GH"/>
</dbReference>
<evidence type="ECO:0000313" key="1">
    <source>
        <dbReference type="EMBL" id="KAK6922301.1"/>
    </source>
</evidence>
<comment type="caution">
    <text evidence="1">The sequence shown here is derived from an EMBL/GenBank/DDBJ whole genome shotgun (WGS) entry which is preliminary data.</text>
</comment>
<dbReference type="AlphaFoldDB" id="A0AAN8V2V3"/>
<organism evidence="1 2">
    <name type="scientific">Dillenia turbinata</name>
    <dbReference type="NCBI Taxonomy" id="194707"/>
    <lineage>
        <taxon>Eukaryota</taxon>
        <taxon>Viridiplantae</taxon>
        <taxon>Streptophyta</taxon>
        <taxon>Embryophyta</taxon>
        <taxon>Tracheophyta</taxon>
        <taxon>Spermatophyta</taxon>
        <taxon>Magnoliopsida</taxon>
        <taxon>eudicotyledons</taxon>
        <taxon>Gunneridae</taxon>
        <taxon>Pentapetalae</taxon>
        <taxon>Dilleniales</taxon>
        <taxon>Dilleniaceae</taxon>
        <taxon>Dillenia</taxon>
    </lineage>
</organism>
<gene>
    <name evidence="1" type="ORF">RJ641_012808</name>
</gene>
<dbReference type="PANTHER" id="PTHR31263">
    <property type="entry name" value="CELLULASE FAMILY PROTEIN (AFU_ORTHOLOGUE AFUA_5G14560)"/>
    <property type="match status" value="1"/>
</dbReference>
<evidence type="ECO:0000313" key="2">
    <source>
        <dbReference type="Proteomes" id="UP001370490"/>
    </source>
</evidence>
<keyword evidence="2" id="KW-1185">Reference proteome</keyword>
<reference evidence="1 2" key="1">
    <citation type="submission" date="2023-12" db="EMBL/GenBank/DDBJ databases">
        <title>A high-quality genome assembly for Dillenia turbinata (Dilleniales).</title>
        <authorList>
            <person name="Chanderbali A."/>
        </authorList>
    </citation>
    <scope>NUCLEOTIDE SEQUENCE [LARGE SCALE GENOMIC DNA]</scope>
    <source>
        <strain evidence="1">LSX21</strain>
        <tissue evidence="1">Leaf</tissue>
    </source>
</reference>
<proteinExistence type="predicted"/>
<protein>
    <submittedName>
        <fullName evidence="1">Uncharacterized protein</fullName>
    </submittedName>
</protein>
<dbReference type="PANTHER" id="PTHR31263:SF0">
    <property type="entry name" value="CELLULASE FAMILY PROTEIN (AFU_ORTHOLOGUE AFUA_5G14560)"/>
    <property type="match status" value="1"/>
</dbReference>
<dbReference type="Proteomes" id="UP001370490">
    <property type="component" value="Unassembled WGS sequence"/>
</dbReference>
<dbReference type="Gene3D" id="3.20.20.80">
    <property type="entry name" value="Glycosidases"/>
    <property type="match status" value="1"/>
</dbReference>
<dbReference type="SUPFAM" id="SSF51445">
    <property type="entry name" value="(Trans)glycosidases"/>
    <property type="match status" value="1"/>
</dbReference>
<accession>A0AAN8V2V3</accession>
<sequence>MQAGAEAVHQVNPDLLAILSGLSYDLDLSFIKDRPVSLTFSNKLVYEMHWYSWSDDAIWDSNAPAVCNQDKDVDWAVWALTGSYYFREGVAGMEEFFGILNYDWSDVRNSKYLDSLKTIMPPRTGPAVSLVSAPRMMPSCKITQPSYKI</sequence>
<name>A0AAN8V2V3_9MAGN</name>
<dbReference type="EMBL" id="JBAMMX010000019">
    <property type="protein sequence ID" value="KAK6922301.1"/>
    <property type="molecule type" value="Genomic_DNA"/>
</dbReference>